<proteinExistence type="predicted"/>
<sequence>MNNWSVRFLSARGKGILTLCIPGEVSGELNDFLRRGLDGNLLPGSKTLWKQDTIRSLFGEEQLKKITVMGEILKNVYESNSYVWKPPINDTIKINFDTSFNQHSRRLFSGIIARNKEGLVMASCTYSWENISDPVMARRGHVCRLLLWQRKWDSRIYVLREMRYQNK</sequence>
<dbReference type="EMBL" id="JABEZX010000006">
    <property type="protein sequence ID" value="MBA0557571.1"/>
    <property type="molecule type" value="Genomic_DNA"/>
</dbReference>
<evidence type="ECO:0000313" key="1">
    <source>
        <dbReference type="EMBL" id="MBA0557571.1"/>
    </source>
</evidence>
<accession>A0A7J8LYQ3</accession>
<evidence type="ECO:0000313" key="2">
    <source>
        <dbReference type="Proteomes" id="UP000593572"/>
    </source>
</evidence>
<gene>
    <name evidence="1" type="ORF">Golob_014632</name>
</gene>
<name>A0A7J8LYQ3_9ROSI</name>
<keyword evidence="2" id="KW-1185">Reference proteome</keyword>
<evidence type="ECO:0008006" key="3">
    <source>
        <dbReference type="Google" id="ProtNLM"/>
    </source>
</evidence>
<dbReference type="AlphaFoldDB" id="A0A7J8LYQ3"/>
<protein>
    <recommendedName>
        <fullName evidence="3">RNase H type-1 domain-containing protein</fullName>
    </recommendedName>
</protein>
<reference evidence="1 2" key="1">
    <citation type="journal article" date="2019" name="Genome Biol. Evol.">
        <title>Insights into the evolution of the New World diploid cottons (Gossypium, subgenus Houzingenia) based on genome sequencing.</title>
        <authorList>
            <person name="Grover C.E."/>
            <person name="Arick M.A. 2nd"/>
            <person name="Thrash A."/>
            <person name="Conover J.L."/>
            <person name="Sanders W.S."/>
            <person name="Peterson D.G."/>
            <person name="Frelichowski J.E."/>
            <person name="Scheffler J.A."/>
            <person name="Scheffler B.E."/>
            <person name="Wendel J.F."/>
        </authorList>
    </citation>
    <scope>NUCLEOTIDE SEQUENCE [LARGE SCALE GENOMIC DNA]</scope>
    <source>
        <strain evidence="1">157</strain>
        <tissue evidence="1">Leaf</tissue>
    </source>
</reference>
<comment type="caution">
    <text evidence="1">The sequence shown here is derived from an EMBL/GenBank/DDBJ whole genome shotgun (WGS) entry which is preliminary data.</text>
</comment>
<organism evidence="1 2">
    <name type="scientific">Gossypium lobatum</name>
    <dbReference type="NCBI Taxonomy" id="34289"/>
    <lineage>
        <taxon>Eukaryota</taxon>
        <taxon>Viridiplantae</taxon>
        <taxon>Streptophyta</taxon>
        <taxon>Embryophyta</taxon>
        <taxon>Tracheophyta</taxon>
        <taxon>Spermatophyta</taxon>
        <taxon>Magnoliopsida</taxon>
        <taxon>eudicotyledons</taxon>
        <taxon>Gunneridae</taxon>
        <taxon>Pentapetalae</taxon>
        <taxon>rosids</taxon>
        <taxon>malvids</taxon>
        <taxon>Malvales</taxon>
        <taxon>Malvaceae</taxon>
        <taxon>Malvoideae</taxon>
        <taxon>Gossypium</taxon>
    </lineage>
</organism>
<dbReference type="Proteomes" id="UP000593572">
    <property type="component" value="Unassembled WGS sequence"/>
</dbReference>